<dbReference type="AlphaFoldDB" id="A0A409WRE9"/>
<gene>
    <name evidence="1" type="ORF">CVT26_006167</name>
</gene>
<sequence length="280" mass="31957">MSWNELRRLPQLKQSPTLLSEVQDTLRLYLRQHFCLELEGRQHDEETYERLFSEAKYSFILDDQRQLIRRIAMKEHAASRHEARQSKPSKARKRVARAVRPAGKDAHATLVAAPVLAQPRADNIIRWSLISICFFQARQSKTFKGRKTTAQTVPPASENAHAAPAASTILAQPRADNTGQPSQHAPPIHRRSSSEASFDFVTTTVNRVLIALQRHGYLQDFLAKLKRYCSRRFDANRLLEDAREHSLQRVQDLVSEISSTFEPIDTPWVQFAAAAVIYHA</sequence>
<keyword evidence="2" id="KW-1185">Reference proteome</keyword>
<dbReference type="EMBL" id="NHYE01004904">
    <property type="protein sequence ID" value="PPQ81056.1"/>
    <property type="molecule type" value="Genomic_DNA"/>
</dbReference>
<name>A0A409WRE9_9AGAR</name>
<dbReference type="Proteomes" id="UP000284706">
    <property type="component" value="Unassembled WGS sequence"/>
</dbReference>
<accession>A0A409WRE9</accession>
<reference evidence="1 2" key="1">
    <citation type="journal article" date="2018" name="Evol. Lett.">
        <title>Horizontal gene cluster transfer increased hallucinogenic mushroom diversity.</title>
        <authorList>
            <person name="Reynolds H.T."/>
            <person name="Vijayakumar V."/>
            <person name="Gluck-Thaler E."/>
            <person name="Korotkin H.B."/>
            <person name="Matheny P.B."/>
            <person name="Slot J.C."/>
        </authorList>
    </citation>
    <scope>NUCLEOTIDE SEQUENCE [LARGE SCALE GENOMIC DNA]</scope>
    <source>
        <strain evidence="1 2">SRW20</strain>
    </source>
</reference>
<protein>
    <submittedName>
        <fullName evidence="1">Uncharacterized protein</fullName>
    </submittedName>
</protein>
<proteinExistence type="predicted"/>
<evidence type="ECO:0000313" key="1">
    <source>
        <dbReference type="EMBL" id="PPQ81056.1"/>
    </source>
</evidence>
<comment type="caution">
    <text evidence="1">The sequence shown here is derived from an EMBL/GenBank/DDBJ whole genome shotgun (WGS) entry which is preliminary data.</text>
</comment>
<evidence type="ECO:0000313" key="2">
    <source>
        <dbReference type="Proteomes" id="UP000284706"/>
    </source>
</evidence>
<dbReference type="InParanoid" id="A0A409WRE9"/>
<organism evidence="1 2">
    <name type="scientific">Gymnopilus dilepis</name>
    <dbReference type="NCBI Taxonomy" id="231916"/>
    <lineage>
        <taxon>Eukaryota</taxon>
        <taxon>Fungi</taxon>
        <taxon>Dikarya</taxon>
        <taxon>Basidiomycota</taxon>
        <taxon>Agaricomycotina</taxon>
        <taxon>Agaricomycetes</taxon>
        <taxon>Agaricomycetidae</taxon>
        <taxon>Agaricales</taxon>
        <taxon>Agaricineae</taxon>
        <taxon>Hymenogastraceae</taxon>
        <taxon>Gymnopilus</taxon>
    </lineage>
</organism>